<keyword evidence="2" id="KW-1185">Reference proteome</keyword>
<organism evidence="1 2">
    <name type="scientific">Dreissena polymorpha</name>
    <name type="common">Zebra mussel</name>
    <name type="synonym">Mytilus polymorpha</name>
    <dbReference type="NCBI Taxonomy" id="45954"/>
    <lineage>
        <taxon>Eukaryota</taxon>
        <taxon>Metazoa</taxon>
        <taxon>Spiralia</taxon>
        <taxon>Lophotrochozoa</taxon>
        <taxon>Mollusca</taxon>
        <taxon>Bivalvia</taxon>
        <taxon>Autobranchia</taxon>
        <taxon>Heteroconchia</taxon>
        <taxon>Euheterodonta</taxon>
        <taxon>Imparidentia</taxon>
        <taxon>Neoheterodontei</taxon>
        <taxon>Myida</taxon>
        <taxon>Dreissenoidea</taxon>
        <taxon>Dreissenidae</taxon>
        <taxon>Dreissena</taxon>
    </lineage>
</organism>
<sequence length="69" mass="7470">MISLILDIGMLTIMFSESSNKPKKQSFVVGPSVFSSANGTPNYDKHDTNADISSLQQCPESCLPPPKII</sequence>
<evidence type="ECO:0000313" key="1">
    <source>
        <dbReference type="EMBL" id="KAH3741016.1"/>
    </source>
</evidence>
<gene>
    <name evidence="1" type="ORF">DPMN_047734</name>
</gene>
<accession>A0A9D4D893</accession>
<reference evidence="1" key="2">
    <citation type="submission" date="2020-11" db="EMBL/GenBank/DDBJ databases">
        <authorList>
            <person name="McCartney M.A."/>
            <person name="Auch B."/>
            <person name="Kono T."/>
            <person name="Mallez S."/>
            <person name="Becker A."/>
            <person name="Gohl D.M."/>
            <person name="Silverstein K.A.T."/>
            <person name="Koren S."/>
            <person name="Bechman K.B."/>
            <person name="Herman A."/>
            <person name="Abrahante J.E."/>
            <person name="Garbe J."/>
        </authorList>
    </citation>
    <scope>NUCLEOTIDE SEQUENCE</scope>
    <source>
        <strain evidence="1">Duluth1</strain>
        <tissue evidence="1">Whole animal</tissue>
    </source>
</reference>
<protein>
    <submittedName>
        <fullName evidence="1">Uncharacterized protein</fullName>
    </submittedName>
</protein>
<name>A0A9D4D893_DREPO</name>
<dbReference type="AlphaFoldDB" id="A0A9D4D893"/>
<comment type="caution">
    <text evidence="1">The sequence shown here is derived from an EMBL/GenBank/DDBJ whole genome shotgun (WGS) entry which is preliminary data.</text>
</comment>
<evidence type="ECO:0000313" key="2">
    <source>
        <dbReference type="Proteomes" id="UP000828390"/>
    </source>
</evidence>
<dbReference type="EMBL" id="JAIWYP010000011">
    <property type="protein sequence ID" value="KAH3741016.1"/>
    <property type="molecule type" value="Genomic_DNA"/>
</dbReference>
<dbReference type="Proteomes" id="UP000828390">
    <property type="component" value="Unassembled WGS sequence"/>
</dbReference>
<reference evidence="1" key="1">
    <citation type="journal article" date="2019" name="bioRxiv">
        <title>The Genome of the Zebra Mussel, Dreissena polymorpha: A Resource for Invasive Species Research.</title>
        <authorList>
            <person name="McCartney M.A."/>
            <person name="Auch B."/>
            <person name="Kono T."/>
            <person name="Mallez S."/>
            <person name="Zhang Y."/>
            <person name="Obille A."/>
            <person name="Becker A."/>
            <person name="Abrahante J.E."/>
            <person name="Garbe J."/>
            <person name="Badalamenti J.P."/>
            <person name="Herman A."/>
            <person name="Mangelson H."/>
            <person name="Liachko I."/>
            <person name="Sullivan S."/>
            <person name="Sone E.D."/>
            <person name="Koren S."/>
            <person name="Silverstein K.A.T."/>
            <person name="Beckman K.B."/>
            <person name="Gohl D.M."/>
        </authorList>
    </citation>
    <scope>NUCLEOTIDE SEQUENCE</scope>
    <source>
        <strain evidence="1">Duluth1</strain>
        <tissue evidence="1">Whole animal</tissue>
    </source>
</reference>
<proteinExistence type="predicted"/>